<proteinExistence type="predicted"/>
<feature type="transmembrane region" description="Helical" evidence="1">
    <location>
        <begin position="326"/>
        <end position="346"/>
    </location>
</feature>
<sequence length="572" mass="64591">MGKQGIRLKKINMIMAKYVFPILLFLYPLLWMNQGIDVSDPMYSLTNFRFFPQMEGSWALATYLANVTGWLLMKLPFGGTLLGMNFYTRLIISAMALLSYYFLKGKMPAWIAFAGEIIAVSFCWCPTTILYNYLTYFLFLAVSILLYRGLIWNRKSLLVWAGVCLGLNVMVRTPNIAEALLIFAVFFYGKLSGEKAAEMWKNTGACVAGFLLGFAGVFLAICIQYGPGAYFGMFGSLAGYSSTDESYSPFSMITSILSAYGGTLTWLMVIAVCILAGWIFFHLLPSRLEKAGKVLYCLCIPILIRLFWGRGMFTFTYYNYRSIYEWGMLFLYLILISCCICLGNSLFFRRDRLLAFIILLSVIATPIGSNNDTMPNLNNLFLAAPFALWMLGKFFRRKLRKTEAFPVMAMSVMIVGMVFLQGIGFRSSFAFGDGIYGEKREAKVENFRVLAGMKTQEINAVNLSGLLGYAEENGLKGRSLITFGNAPGLNFLLDMPLSITHGWPDLDTYPAQQMEEELLGLQEEPAVIIYKEHGELPEESAKWDALQLFLSEKEYILTYENDGYQVYTLPET</sequence>
<keyword evidence="1" id="KW-0812">Transmembrane</keyword>
<feature type="transmembrane region" description="Helical" evidence="1">
    <location>
        <begin position="50"/>
        <end position="72"/>
    </location>
</feature>
<dbReference type="AlphaFoldDB" id="A0A1E3A9U1"/>
<feature type="transmembrane region" description="Helical" evidence="1">
    <location>
        <begin position="133"/>
        <end position="151"/>
    </location>
</feature>
<evidence type="ECO:0000313" key="3">
    <source>
        <dbReference type="Proteomes" id="UP000094067"/>
    </source>
</evidence>
<protein>
    <recommendedName>
        <fullName evidence="4">Glycosyltransferase RgtA/B/C/D-like domain-containing protein</fullName>
    </recommendedName>
</protein>
<dbReference type="PATRIC" id="fig|1432052.4.peg.1606"/>
<reference evidence="2 3" key="1">
    <citation type="submission" date="2016-07" db="EMBL/GenBank/DDBJ databases">
        <title>Characterization of isolates of Eisenbergiella tayi derived from blood cultures, using whole genome sequencing.</title>
        <authorList>
            <person name="Burdz T."/>
            <person name="Wiebe D."/>
            <person name="Huynh C."/>
            <person name="Bernard K."/>
        </authorList>
    </citation>
    <scope>NUCLEOTIDE SEQUENCE [LARGE SCALE GENOMIC DNA]</scope>
    <source>
        <strain evidence="2 3">NML 110608</strain>
    </source>
</reference>
<feature type="transmembrane region" description="Helical" evidence="1">
    <location>
        <begin position="84"/>
        <end position="103"/>
    </location>
</feature>
<feature type="transmembrane region" description="Helical" evidence="1">
    <location>
        <begin position="377"/>
        <end position="395"/>
    </location>
</feature>
<organism evidence="2 3">
    <name type="scientific">Eisenbergiella tayi</name>
    <dbReference type="NCBI Taxonomy" id="1432052"/>
    <lineage>
        <taxon>Bacteria</taxon>
        <taxon>Bacillati</taxon>
        <taxon>Bacillota</taxon>
        <taxon>Clostridia</taxon>
        <taxon>Lachnospirales</taxon>
        <taxon>Lachnospiraceae</taxon>
        <taxon>Eisenbergiella</taxon>
    </lineage>
</organism>
<feature type="transmembrane region" description="Helical" evidence="1">
    <location>
        <begin position="157"/>
        <end position="188"/>
    </location>
</feature>
<evidence type="ECO:0000313" key="2">
    <source>
        <dbReference type="EMBL" id="ODM05540.1"/>
    </source>
</evidence>
<feature type="transmembrane region" description="Helical" evidence="1">
    <location>
        <begin position="407"/>
        <end position="425"/>
    </location>
</feature>
<name>A0A1E3A9U1_9FIRM</name>
<comment type="caution">
    <text evidence="2">The sequence shown here is derived from an EMBL/GenBank/DDBJ whole genome shotgun (WGS) entry which is preliminary data.</text>
</comment>
<feature type="transmembrane region" description="Helical" evidence="1">
    <location>
        <begin position="295"/>
        <end position="320"/>
    </location>
</feature>
<evidence type="ECO:0008006" key="4">
    <source>
        <dbReference type="Google" id="ProtNLM"/>
    </source>
</evidence>
<feature type="transmembrane region" description="Helical" evidence="1">
    <location>
        <begin position="12"/>
        <end position="30"/>
    </location>
</feature>
<dbReference type="Proteomes" id="UP000094067">
    <property type="component" value="Unassembled WGS sequence"/>
</dbReference>
<feature type="transmembrane region" description="Helical" evidence="1">
    <location>
        <begin position="209"/>
        <end position="230"/>
    </location>
</feature>
<evidence type="ECO:0000256" key="1">
    <source>
        <dbReference type="SAM" id="Phobius"/>
    </source>
</evidence>
<accession>A0A1E3A9U1</accession>
<keyword evidence="1" id="KW-1133">Transmembrane helix</keyword>
<feature type="transmembrane region" description="Helical" evidence="1">
    <location>
        <begin position="109"/>
        <end position="126"/>
    </location>
</feature>
<feature type="transmembrane region" description="Helical" evidence="1">
    <location>
        <begin position="250"/>
        <end position="283"/>
    </location>
</feature>
<gene>
    <name evidence="2" type="ORF">BEI61_01429</name>
</gene>
<keyword evidence="1" id="KW-0472">Membrane</keyword>
<feature type="transmembrane region" description="Helical" evidence="1">
    <location>
        <begin position="353"/>
        <end position="371"/>
    </location>
</feature>
<dbReference type="EMBL" id="MCGH01000002">
    <property type="protein sequence ID" value="ODM05540.1"/>
    <property type="molecule type" value="Genomic_DNA"/>
</dbReference>